<gene>
    <name evidence="2" type="ORF">AU192_00695</name>
</gene>
<dbReference type="Proteomes" id="UP000053707">
    <property type="component" value="Unassembled WGS sequence"/>
</dbReference>
<dbReference type="AlphaFoldDB" id="A0A101A032"/>
<evidence type="ECO:0000259" key="1">
    <source>
        <dbReference type="Pfam" id="PF01814"/>
    </source>
</evidence>
<dbReference type="InterPro" id="IPR012312">
    <property type="entry name" value="Hemerythrin-like"/>
</dbReference>
<feature type="domain" description="Hemerythrin-like" evidence="1">
    <location>
        <begin position="7"/>
        <end position="123"/>
    </location>
</feature>
<keyword evidence="3" id="KW-1185">Reference proteome</keyword>
<proteinExistence type="predicted"/>
<comment type="caution">
    <text evidence="2">The sequence shown here is derived from an EMBL/GenBank/DDBJ whole genome shotgun (WGS) entry which is preliminary data.</text>
</comment>
<evidence type="ECO:0000313" key="3">
    <source>
        <dbReference type="Proteomes" id="UP000053707"/>
    </source>
</evidence>
<reference evidence="2 3" key="1">
    <citation type="submission" date="2016-01" db="EMBL/GenBank/DDBJ databases">
        <authorList>
            <consortium name="TB Trials Study Group"/>
            <person name="Sutton G."/>
            <person name="Brinkac L."/>
            <person name="Sanka R."/>
            <person name="Adams M."/>
            <person name="Lau E.L."/>
            <person name="Macaden R."/>
            <person name="Grewal H.M.S."/>
        </authorList>
    </citation>
    <scope>NUCLEOTIDE SEQUENCE [LARGE SCALE GENOMIC DNA]</scope>
    <source>
        <strain evidence="2 3">IS-1744</strain>
    </source>
</reference>
<accession>A0A101A032</accession>
<sequence length="167" mass="18887">MHKSAPYVALEHDHREIDRAIEDFVGKLRAGVLETEVLTRALEKLRRHIYLEEVIVFPPIREAGMVMPIFVMMREHGQLWRTMDTLDGLLAASDTDRIEAACGVLLDQLHEHNSKEEPIVYPHIDIDLTAHMRAELTRFVETGRAPEGWVCRHASGVGAMSGPADEN</sequence>
<name>A0A101A032_9MYCO</name>
<protein>
    <submittedName>
        <fullName evidence="2">Hemerythrin</fullName>
    </submittedName>
</protein>
<dbReference type="EMBL" id="LQIR01000068">
    <property type="protein sequence ID" value="KUI07319.1"/>
    <property type="molecule type" value="Genomic_DNA"/>
</dbReference>
<evidence type="ECO:0000313" key="2">
    <source>
        <dbReference type="EMBL" id="KUI07319.1"/>
    </source>
</evidence>
<dbReference type="Pfam" id="PF01814">
    <property type="entry name" value="Hemerythrin"/>
    <property type="match status" value="1"/>
</dbReference>
<dbReference type="RefSeq" id="WP_064400049.1">
    <property type="nucleotide sequence ID" value="NZ_LQIR01000068.1"/>
</dbReference>
<organism evidence="2 3">
    <name type="scientific">Mycobacterium lehmannii</name>
    <dbReference type="NCBI Taxonomy" id="2048550"/>
    <lineage>
        <taxon>Bacteria</taxon>
        <taxon>Bacillati</taxon>
        <taxon>Actinomycetota</taxon>
        <taxon>Actinomycetes</taxon>
        <taxon>Mycobacteriales</taxon>
        <taxon>Mycobacteriaceae</taxon>
        <taxon>Mycobacterium</taxon>
    </lineage>
</organism>
<dbReference type="Gene3D" id="1.20.120.520">
    <property type="entry name" value="nmb1532 protein domain like"/>
    <property type="match status" value="1"/>
</dbReference>